<dbReference type="GO" id="GO:0016740">
    <property type="term" value="F:transferase activity"/>
    <property type="evidence" value="ECO:0007669"/>
    <property type="project" value="UniProtKB-KW"/>
</dbReference>
<keyword evidence="3 11" id="KW-0812">Transmembrane</keyword>
<dbReference type="GO" id="GO:0008270">
    <property type="term" value="F:zinc ion binding"/>
    <property type="evidence" value="ECO:0007669"/>
    <property type="project" value="UniProtKB-KW"/>
</dbReference>
<dbReference type="CDD" id="cd16495">
    <property type="entry name" value="RING_CH-C4HC3_MARCH"/>
    <property type="match status" value="1"/>
</dbReference>
<evidence type="ECO:0000256" key="11">
    <source>
        <dbReference type="SAM" id="Phobius"/>
    </source>
</evidence>
<keyword evidence="5" id="KW-0863">Zinc-finger</keyword>
<accession>A0AAV4TBZ1</accession>
<evidence type="ECO:0000256" key="7">
    <source>
        <dbReference type="ARBA" id="ARBA00022833"/>
    </source>
</evidence>
<evidence type="ECO:0000256" key="2">
    <source>
        <dbReference type="ARBA" id="ARBA00022679"/>
    </source>
</evidence>
<feature type="compositionally biased region" description="Polar residues" evidence="10">
    <location>
        <begin position="215"/>
        <end position="228"/>
    </location>
</feature>
<evidence type="ECO:0000256" key="9">
    <source>
        <dbReference type="ARBA" id="ARBA00023136"/>
    </source>
</evidence>
<dbReference type="PROSITE" id="PS51292">
    <property type="entry name" value="ZF_RING_CH"/>
    <property type="match status" value="1"/>
</dbReference>
<evidence type="ECO:0000256" key="4">
    <source>
        <dbReference type="ARBA" id="ARBA00022723"/>
    </source>
</evidence>
<keyword evidence="9 11" id="KW-0472">Membrane</keyword>
<reference evidence="13 14" key="1">
    <citation type="submission" date="2021-06" db="EMBL/GenBank/DDBJ databases">
        <title>Caerostris darwini draft genome.</title>
        <authorList>
            <person name="Kono N."/>
            <person name="Arakawa K."/>
        </authorList>
    </citation>
    <scope>NUCLEOTIDE SEQUENCE [LARGE SCALE GENOMIC DNA]</scope>
</reference>
<comment type="caution">
    <text evidence="13">The sequence shown here is derived from an EMBL/GenBank/DDBJ whole genome shotgun (WGS) entry which is preliminary data.</text>
</comment>
<feature type="transmembrane region" description="Helical" evidence="11">
    <location>
        <begin position="411"/>
        <end position="434"/>
    </location>
</feature>
<keyword evidence="8 11" id="KW-1133">Transmembrane helix</keyword>
<dbReference type="InterPro" id="IPR013083">
    <property type="entry name" value="Znf_RING/FYVE/PHD"/>
</dbReference>
<keyword evidence="7" id="KW-0862">Zinc</keyword>
<dbReference type="Gene3D" id="3.30.40.10">
    <property type="entry name" value="Zinc/RING finger domain, C3HC4 (zinc finger)"/>
    <property type="match status" value="1"/>
</dbReference>
<comment type="subcellular location">
    <subcellularLocation>
        <location evidence="1">Membrane</location>
        <topology evidence="1">Multi-pass membrane protein</topology>
    </subcellularLocation>
</comment>
<gene>
    <name evidence="13" type="primary">AVEN_166440_1</name>
    <name evidence="13" type="ORF">CDAR_271161</name>
</gene>
<evidence type="ECO:0000313" key="13">
    <source>
        <dbReference type="EMBL" id="GIY43645.1"/>
    </source>
</evidence>
<dbReference type="GO" id="GO:0016020">
    <property type="term" value="C:membrane"/>
    <property type="evidence" value="ECO:0007669"/>
    <property type="project" value="UniProtKB-SubCell"/>
</dbReference>
<sequence length="511" mass="57460">MCALPENSIIASNQNQLPDNTLLNMALMHSLNSTSDGLSCDCANVNIKNSRSVDEMGSAAVNMATLDVPNTYEKNPNMNDKKSLYKSKSCKYSFIASDYTSPEGQKLLNIKVYEKPPETDSLNLKGKNFLSKRSISEYFLSKNAPEKDNQDEKGKDNSLLKSWQRTFFKPQIVMSQHVDENPNCDMTSMSLRGSRRDSALLHSMAMSDVVHPSHKSSYSLQQMPSSLLDTEPGTSEGVEEKLSQSGAMDDKLSHKSSTLNPNINFKVFDIESLSEAGEPCDSVSQENNVHYGLDDAWFIPSARHTFSGADISGSASAAQLSIASSFGDSSLPICKICHTAARPEDPLISPCRCTGTLRYIHCGCLMKWLEICNKRSRKPPTCELCKYQFHWHKKFKVGQWQFPHCSWQDKILHTVFLISVLIMIGCAVVTVMCFKQHRGVKSEITHLELTQSEIITLICGALFFLAFFLAMYVEIKARNTLYKLMLKFIYLNQQWYIDEYDKKKENAAIDV</sequence>
<name>A0AAV4TBZ1_9ARAC</name>
<dbReference type="PANTHER" id="PTHR46065">
    <property type="entry name" value="E3 UBIQUITIN-PROTEIN LIGASE MARCH 2/3 FAMILY MEMBER"/>
    <property type="match status" value="1"/>
</dbReference>
<evidence type="ECO:0000313" key="14">
    <source>
        <dbReference type="Proteomes" id="UP001054837"/>
    </source>
</evidence>
<dbReference type="SMART" id="SM00744">
    <property type="entry name" value="RINGv"/>
    <property type="match status" value="1"/>
</dbReference>
<proteinExistence type="predicted"/>
<dbReference type="EMBL" id="BPLQ01009371">
    <property type="protein sequence ID" value="GIY43645.1"/>
    <property type="molecule type" value="Genomic_DNA"/>
</dbReference>
<evidence type="ECO:0000256" key="8">
    <source>
        <dbReference type="ARBA" id="ARBA00022989"/>
    </source>
</evidence>
<keyword evidence="14" id="KW-1185">Reference proteome</keyword>
<dbReference type="AlphaFoldDB" id="A0AAV4TBZ1"/>
<dbReference type="PANTHER" id="PTHR46065:SF3">
    <property type="entry name" value="FI20425P1"/>
    <property type="match status" value="1"/>
</dbReference>
<evidence type="ECO:0000259" key="12">
    <source>
        <dbReference type="PROSITE" id="PS51292"/>
    </source>
</evidence>
<keyword evidence="2" id="KW-0808">Transferase</keyword>
<evidence type="ECO:0000256" key="6">
    <source>
        <dbReference type="ARBA" id="ARBA00022786"/>
    </source>
</evidence>
<dbReference type="Proteomes" id="UP001054837">
    <property type="component" value="Unassembled WGS sequence"/>
</dbReference>
<feature type="region of interest" description="Disordered" evidence="10">
    <location>
        <begin position="212"/>
        <end position="255"/>
    </location>
</feature>
<dbReference type="SUPFAM" id="SSF57850">
    <property type="entry name" value="RING/U-box"/>
    <property type="match status" value="1"/>
</dbReference>
<protein>
    <submittedName>
        <fullName evidence="13">RING-CH-type domain-containing protein</fullName>
    </submittedName>
</protein>
<feature type="transmembrane region" description="Helical" evidence="11">
    <location>
        <begin position="454"/>
        <end position="473"/>
    </location>
</feature>
<feature type="domain" description="RING-CH-type" evidence="12">
    <location>
        <begin position="326"/>
        <end position="392"/>
    </location>
</feature>
<feature type="compositionally biased region" description="Basic and acidic residues" evidence="10">
    <location>
        <begin position="238"/>
        <end position="253"/>
    </location>
</feature>
<organism evidence="13 14">
    <name type="scientific">Caerostris darwini</name>
    <dbReference type="NCBI Taxonomy" id="1538125"/>
    <lineage>
        <taxon>Eukaryota</taxon>
        <taxon>Metazoa</taxon>
        <taxon>Ecdysozoa</taxon>
        <taxon>Arthropoda</taxon>
        <taxon>Chelicerata</taxon>
        <taxon>Arachnida</taxon>
        <taxon>Araneae</taxon>
        <taxon>Araneomorphae</taxon>
        <taxon>Entelegynae</taxon>
        <taxon>Araneoidea</taxon>
        <taxon>Araneidae</taxon>
        <taxon>Caerostris</taxon>
    </lineage>
</organism>
<evidence type="ECO:0000256" key="1">
    <source>
        <dbReference type="ARBA" id="ARBA00004141"/>
    </source>
</evidence>
<evidence type="ECO:0000256" key="5">
    <source>
        <dbReference type="ARBA" id="ARBA00022771"/>
    </source>
</evidence>
<dbReference type="Pfam" id="PF12906">
    <property type="entry name" value="RINGv"/>
    <property type="match status" value="1"/>
</dbReference>
<keyword evidence="4" id="KW-0479">Metal-binding</keyword>
<keyword evidence="6" id="KW-0833">Ubl conjugation pathway</keyword>
<evidence type="ECO:0000256" key="10">
    <source>
        <dbReference type="SAM" id="MobiDB-lite"/>
    </source>
</evidence>
<dbReference type="InterPro" id="IPR011016">
    <property type="entry name" value="Znf_RING-CH"/>
</dbReference>
<evidence type="ECO:0000256" key="3">
    <source>
        <dbReference type="ARBA" id="ARBA00022692"/>
    </source>
</evidence>